<organism evidence="1 2">
    <name type="scientific">Adineta steineri</name>
    <dbReference type="NCBI Taxonomy" id="433720"/>
    <lineage>
        <taxon>Eukaryota</taxon>
        <taxon>Metazoa</taxon>
        <taxon>Spiralia</taxon>
        <taxon>Gnathifera</taxon>
        <taxon>Rotifera</taxon>
        <taxon>Eurotatoria</taxon>
        <taxon>Bdelloidea</taxon>
        <taxon>Adinetida</taxon>
        <taxon>Adinetidae</taxon>
        <taxon>Adineta</taxon>
    </lineage>
</organism>
<dbReference type="EMBL" id="CAJNOI010000091">
    <property type="protein sequence ID" value="CAF1043024.1"/>
    <property type="molecule type" value="Genomic_DNA"/>
</dbReference>
<sequence>MQRSRMTQPNSNTYYESYTDDDSGISLDYDYSSTSDIHSSRTTLIEPPTPIQSKNISYRIPDIIQTKEINRKPLMTFTTDGIIERIRPITLKNSQNGDYIICNTNRGTYIAYRTPVVPAWVTQIVREVELREK</sequence>
<evidence type="ECO:0000313" key="1">
    <source>
        <dbReference type="EMBL" id="CAF1043024.1"/>
    </source>
</evidence>
<comment type="caution">
    <text evidence="1">The sequence shown here is derived from an EMBL/GenBank/DDBJ whole genome shotgun (WGS) entry which is preliminary data.</text>
</comment>
<proteinExistence type="predicted"/>
<reference evidence="1" key="1">
    <citation type="submission" date="2021-02" db="EMBL/GenBank/DDBJ databases">
        <authorList>
            <person name="Nowell W R."/>
        </authorList>
    </citation>
    <scope>NUCLEOTIDE SEQUENCE</scope>
</reference>
<name>A0A814JWT2_9BILA</name>
<accession>A0A814JWT2</accession>
<gene>
    <name evidence="1" type="ORF">BJG266_LOCUS18180</name>
</gene>
<dbReference type="AlphaFoldDB" id="A0A814JWT2"/>
<protein>
    <submittedName>
        <fullName evidence="1">Uncharacterized protein</fullName>
    </submittedName>
</protein>
<dbReference type="Proteomes" id="UP000663877">
    <property type="component" value="Unassembled WGS sequence"/>
</dbReference>
<evidence type="ECO:0000313" key="2">
    <source>
        <dbReference type="Proteomes" id="UP000663877"/>
    </source>
</evidence>